<dbReference type="RefSeq" id="WP_055158754.1">
    <property type="nucleotide sequence ID" value="NZ_CYZO01000010.1"/>
</dbReference>
<evidence type="ECO:0000313" key="3">
    <source>
        <dbReference type="Proteomes" id="UP000095787"/>
    </source>
</evidence>
<dbReference type="Pfam" id="PF22564">
    <property type="entry name" value="HAAS"/>
    <property type="match status" value="1"/>
</dbReference>
<proteinExistence type="predicted"/>
<sequence length="198" mass="21386">MTKSEYMKKLSYSLRRLPKEDFNQAIDYFEEYFAEAGEENEQQAIEDLGSPEDAAKELIMNLAEKNMEQPPKTVKHSFRAVWIGILGICAAPIALPIALSLICVIAAVIVSVFCVFAGLFLTAVTLAGAAVIGVIGGAALLIQSLPDGLATLGFSLCCGAVGIMSVYGIFCFLKWLLYKVAQLLGKIMKGGKKNEKNN</sequence>
<dbReference type="Proteomes" id="UP000095787">
    <property type="component" value="Unassembled WGS sequence"/>
</dbReference>
<keyword evidence="1" id="KW-0812">Transmembrane</keyword>
<evidence type="ECO:0000256" key="1">
    <source>
        <dbReference type="SAM" id="Phobius"/>
    </source>
</evidence>
<protein>
    <submittedName>
        <fullName evidence="2">Predicted membrane protein</fullName>
    </submittedName>
</protein>
<keyword evidence="1" id="KW-1133">Transmembrane helix</keyword>
<gene>
    <name evidence="2" type="ORF">ERS852456_00978</name>
</gene>
<name>A0A174AC72_9FIRM</name>
<accession>A0A174AC72</accession>
<reference evidence="2 3" key="1">
    <citation type="submission" date="2015-09" db="EMBL/GenBank/DDBJ databases">
        <authorList>
            <consortium name="Pathogen Informatics"/>
        </authorList>
    </citation>
    <scope>NUCLEOTIDE SEQUENCE [LARGE SCALE GENOMIC DNA]</scope>
    <source>
        <strain evidence="2 3">2789STDY5834841</strain>
    </source>
</reference>
<feature type="transmembrane region" description="Helical" evidence="1">
    <location>
        <begin position="119"/>
        <end position="142"/>
    </location>
</feature>
<dbReference type="AlphaFoldDB" id="A0A174AC72"/>
<keyword evidence="1" id="KW-0472">Membrane</keyword>
<feature type="transmembrane region" description="Helical" evidence="1">
    <location>
        <begin position="80"/>
        <end position="113"/>
    </location>
</feature>
<evidence type="ECO:0000313" key="2">
    <source>
        <dbReference type="EMBL" id="CUN85340.1"/>
    </source>
</evidence>
<dbReference type="EMBL" id="CYZO01000010">
    <property type="protein sequence ID" value="CUN85340.1"/>
    <property type="molecule type" value="Genomic_DNA"/>
</dbReference>
<feature type="transmembrane region" description="Helical" evidence="1">
    <location>
        <begin position="154"/>
        <end position="178"/>
    </location>
</feature>
<organism evidence="2 3">
    <name type="scientific">[Ruminococcus] torques</name>
    <dbReference type="NCBI Taxonomy" id="33039"/>
    <lineage>
        <taxon>Bacteria</taxon>
        <taxon>Bacillati</taxon>
        <taxon>Bacillota</taxon>
        <taxon>Clostridia</taxon>
        <taxon>Lachnospirales</taxon>
        <taxon>Lachnospiraceae</taxon>
        <taxon>Mediterraneibacter</taxon>
    </lineage>
</organism>